<evidence type="ECO:0000256" key="3">
    <source>
        <dbReference type="ARBA" id="ARBA00022475"/>
    </source>
</evidence>
<feature type="transmembrane region" description="Helical" evidence="12">
    <location>
        <begin position="1168"/>
        <end position="1191"/>
    </location>
</feature>
<keyword evidence="4 12" id="KW-0812">Transmembrane</keyword>
<feature type="transmembrane region" description="Helical" evidence="12">
    <location>
        <begin position="1203"/>
        <end position="1223"/>
    </location>
</feature>
<name>A0A6J1UQF4_9SAUR</name>
<sequence length="1274" mass="144011">MEHKSHCSLIPKNYQHILALEFAVKEINENPQILPNLTLGFHIYDSYDNGQRTYHATMLLLSSMEKLIPNYVCNIQNSVIAVVGGLDAHISLHVATILDIYKIPQLIFGSTPLMNDKTPGLSFYQLVPPEALQHAGMVSLLLHFNWTWVGLLATDSEHGEEIIRNVVPLFSKRGICSSFIEKLPKYSDMDGLDGMYEQGVKLYDLIMGNKANVIVVFGESTTMGTLRWFTYLSESSVVKPKGVAWILNAQIEFASSAFQRNWSTEIIHGALSFTMQSVDLPKFKSFLKKKNPFITKEDGFINLFWQDVFACILPDAVPSDVSEKICNGEENLETLAGPLFEMKMTGHSYSIYNAIHSLAHALHAMSSSKHKRRGLTDRIGGKIHKKDFWQLHNFLRTVSFNNSAGKLVSFDQNGVVSGGFEVINWIVFPNQSFIRAKIGNIDHLSPPEEMLTINNENITWHTWFNQGSKAVGCKWIYKKKVLPNNEVQYKSSGVPKNYQHILALAYAVKEINENPQILPNFTLGFHIYDSYDNAQRTYQATMLLLSATERLVPNYLCNIQNKVIAVIGGLDAEVSLHVATFLDIYKIPQMVPQEELQHKGIISLLLHFNWTWTGILIMDNDQGEKFVETIVPLFFKNGVCVPFIHRFPKATDFTKFEGVLQKGAKIYDVIMNNKANAVVYNGESFAMGNLLWLQYIPNIEEVKSKPKGIVWIMTAQMEFSLIPVQRAWDLKIIDGTLSFTMHSTALPEFRSFAKKQNPFSTNKDTFIRQFWQEAFDCIFPDTTMSDVEENTCNGKENLESLLGTLFQMDMTGHSYSVYNAVHAIAHALHALSSSRDTERSVVDRVGRKIHGQDFWKFHYFLRNGAFNNGAGEPVFFDQNGIVATGFDILNLIAFPNNSFLHMKVGNVDHSAPPDKILTINDEMIKWHSWFNQVIPISVCSKSCYPGFSKKKKEGEQFCCYDCIPCPEGRVSTENDRNECSRCEDKFYPNKKHDFCIPKSISFLTYKEPLGISLACLTHSFSLTTVLVLGAFIRHHDTPIVVANNRDLTYTLLITLLLCFLSALLFIGKPGKFTCLLRQTTFGVVFSVAVSSVLAKTITVVLAFMATKPGSRMRKWVGKKLTNCIIISCSLIQAGICTLWLIFAPPFPDIDMFSVTEEIILQCNEGSVTMFYCVLGYMGFLALISFITAFLARKLPDTFNEAKFITFSMLVFCSVWLSFVPAYLSSKGKYMVAVEIFSILTSGVGLLGCIFFPKCYIIVFRPDLNIREQLMRRKT</sequence>
<dbReference type="CDD" id="cd15283">
    <property type="entry name" value="7tmC_V2R_pheromone"/>
    <property type="match status" value="1"/>
</dbReference>
<evidence type="ECO:0000256" key="2">
    <source>
        <dbReference type="ARBA" id="ARBA00007242"/>
    </source>
</evidence>
<protein>
    <submittedName>
        <fullName evidence="15">Vomeronasal type-2 receptor 26-like</fullName>
    </submittedName>
</protein>
<gene>
    <name evidence="15" type="primary">LOC113418510</name>
</gene>
<dbReference type="Pfam" id="PF01094">
    <property type="entry name" value="ANF_receptor"/>
    <property type="match status" value="2"/>
</dbReference>
<keyword evidence="8 12" id="KW-0472">Membrane</keyword>
<dbReference type="GO" id="GO:0004930">
    <property type="term" value="F:G protein-coupled receptor activity"/>
    <property type="evidence" value="ECO:0007669"/>
    <property type="project" value="UniProtKB-KW"/>
</dbReference>
<dbReference type="PROSITE" id="PS00981">
    <property type="entry name" value="G_PROTEIN_RECEP_F3_3"/>
    <property type="match status" value="1"/>
</dbReference>
<evidence type="ECO:0000256" key="7">
    <source>
        <dbReference type="ARBA" id="ARBA00023040"/>
    </source>
</evidence>
<dbReference type="InterPro" id="IPR001828">
    <property type="entry name" value="ANF_lig-bd_rcpt"/>
</dbReference>
<evidence type="ECO:0000256" key="11">
    <source>
        <dbReference type="ARBA" id="ARBA00023224"/>
    </source>
</evidence>
<feature type="domain" description="G-protein coupled receptors family 3 profile" evidence="13">
    <location>
        <begin position="1009"/>
        <end position="1273"/>
    </location>
</feature>
<dbReference type="GO" id="GO:0005886">
    <property type="term" value="C:plasma membrane"/>
    <property type="evidence" value="ECO:0007669"/>
    <property type="project" value="UniProtKB-SubCell"/>
</dbReference>
<comment type="similarity">
    <text evidence="2">Belongs to the G-protein coupled receptor 3 family.</text>
</comment>
<dbReference type="InterPro" id="IPR038550">
    <property type="entry name" value="GPCR_3_9-Cys_sf"/>
</dbReference>
<dbReference type="InterPro" id="IPR017978">
    <property type="entry name" value="GPCR_3_C"/>
</dbReference>
<evidence type="ECO:0000256" key="8">
    <source>
        <dbReference type="ARBA" id="ARBA00023136"/>
    </source>
</evidence>
<keyword evidence="9" id="KW-0675">Receptor</keyword>
<dbReference type="InterPro" id="IPR017979">
    <property type="entry name" value="GPCR_3_CS"/>
</dbReference>
<proteinExistence type="inferred from homology"/>
<dbReference type="InterPro" id="IPR000337">
    <property type="entry name" value="GPCR_3"/>
</dbReference>
<feature type="transmembrane region" description="Helical" evidence="12">
    <location>
        <begin position="1079"/>
        <end position="1103"/>
    </location>
</feature>
<keyword evidence="6 12" id="KW-1133">Transmembrane helix</keyword>
<organism evidence="14 15">
    <name type="scientific">Notechis scutatus</name>
    <name type="common">mainland tiger snake</name>
    <dbReference type="NCBI Taxonomy" id="8663"/>
    <lineage>
        <taxon>Eukaryota</taxon>
        <taxon>Metazoa</taxon>
        <taxon>Chordata</taxon>
        <taxon>Craniata</taxon>
        <taxon>Vertebrata</taxon>
        <taxon>Euteleostomi</taxon>
        <taxon>Lepidosauria</taxon>
        <taxon>Squamata</taxon>
        <taxon>Bifurcata</taxon>
        <taxon>Unidentata</taxon>
        <taxon>Episquamata</taxon>
        <taxon>Toxicofera</taxon>
        <taxon>Serpentes</taxon>
        <taxon>Colubroidea</taxon>
        <taxon>Elapidae</taxon>
        <taxon>Hydrophiinae</taxon>
        <taxon>Notechis</taxon>
    </lineage>
</organism>
<dbReference type="InterPro" id="IPR028082">
    <property type="entry name" value="Peripla_BP_I"/>
</dbReference>
<keyword evidence="3" id="KW-1003">Cell membrane</keyword>
<feature type="transmembrane region" description="Helical" evidence="12">
    <location>
        <begin position="1009"/>
        <end position="1032"/>
    </location>
</feature>
<accession>A0A6J1UQF4</accession>
<evidence type="ECO:0000256" key="9">
    <source>
        <dbReference type="ARBA" id="ARBA00023170"/>
    </source>
</evidence>
<keyword evidence="7" id="KW-0297">G-protein coupled receptor</keyword>
<reference evidence="15" key="1">
    <citation type="submission" date="2025-08" db="UniProtKB">
        <authorList>
            <consortium name="RefSeq"/>
        </authorList>
    </citation>
    <scope>IDENTIFICATION</scope>
</reference>
<dbReference type="PROSITE" id="PS50259">
    <property type="entry name" value="G_PROTEIN_RECEP_F3_4"/>
    <property type="match status" value="1"/>
</dbReference>
<evidence type="ECO:0000313" key="15">
    <source>
        <dbReference type="RefSeq" id="XP_026533196.1"/>
    </source>
</evidence>
<evidence type="ECO:0000256" key="5">
    <source>
        <dbReference type="ARBA" id="ARBA00022729"/>
    </source>
</evidence>
<comment type="subcellular location">
    <subcellularLocation>
        <location evidence="1">Cell membrane</location>
        <topology evidence="1">Multi-pass membrane protein</topology>
    </subcellularLocation>
</comment>
<evidence type="ECO:0000256" key="10">
    <source>
        <dbReference type="ARBA" id="ARBA00023180"/>
    </source>
</evidence>
<keyword evidence="10" id="KW-0325">Glycoprotein</keyword>
<dbReference type="PRINTS" id="PR00248">
    <property type="entry name" value="GPCRMGR"/>
</dbReference>
<evidence type="ECO:0000256" key="12">
    <source>
        <dbReference type="SAM" id="Phobius"/>
    </source>
</evidence>
<evidence type="ECO:0000256" key="1">
    <source>
        <dbReference type="ARBA" id="ARBA00004651"/>
    </source>
</evidence>
<dbReference type="InterPro" id="IPR000068">
    <property type="entry name" value="GPCR_3_Ca_sens_rcpt-rel"/>
</dbReference>
<dbReference type="GeneID" id="113418510"/>
<dbReference type="InterPro" id="IPR011500">
    <property type="entry name" value="GPCR_3_9-Cys_dom"/>
</dbReference>
<dbReference type="Gene3D" id="3.40.50.2300">
    <property type="match status" value="4"/>
</dbReference>
<dbReference type="Proteomes" id="UP000504612">
    <property type="component" value="Unplaced"/>
</dbReference>
<evidence type="ECO:0000256" key="6">
    <source>
        <dbReference type="ARBA" id="ARBA00022989"/>
    </source>
</evidence>
<keyword evidence="11" id="KW-0807">Transducer</keyword>
<dbReference type="Gene3D" id="2.10.50.30">
    <property type="entry name" value="GPCR, family 3, nine cysteines domain"/>
    <property type="match status" value="1"/>
</dbReference>
<dbReference type="KEGG" id="nss:113418510"/>
<feature type="transmembrane region" description="Helical" evidence="12">
    <location>
        <begin position="1123"/>
        <end position="1142"/>
    </location>
</feature>
<feature type="transmembrane region" description="Helical" evidence="12">
    <location>
        <begin position="1047"/>
        <end position="1067"/>
    </location>
</feature>
<evidence type="ECO:0000256" key="4">
    <source>
        <dbReference type="ARBA" id="ARBA00022692"/>
    </source>
</evidence>
<evidence type="ECO:0000313" key="14">
    <source>
        <dbReference type="Proteomes" id="UP000504612"/>
    </source>
</evidence>
<keyword evidence="5" id="KW-0732">Signal</keyword>
<feature type="transmembrane region" description="Helical" evidence="12">
    <location>
        <begin position="1229"/>
        <end position="1251"/>
    </location>
</feature>
<dbReference type="AlphaFoldDB" id="A0A6J1UQF4"/>
<dbReference type="Pfam" id="PF07562">
    <property type="entry name" value="NCD3G"/>
    <property type="match status" value="1"/>
</dbReference>
<dbReference type="FunFam" id="2.10.50.30:FF:000002">
    <property type="entry name" value="Vomeronasal 2 receptor, h1"/>
    <property type="match status" value="1"/>
</dbReference>
<evidence type="ECO:0000259" key="13">
    <source>
        <dbReference type="PROSITE" id="PS50259"/>
    </source>
</evidence>
<dbReference type="PANTHER" id="PTHR24061">
    <property type="entry name" value="CALCIUM-SENSING RECEPTOR-RELATED"/>
    <property type="match status" value="1"/>
</dbReference>
<dbReference type="FunFam" id="3.40.50.2300:FF:000024">
    <property type="entry name" value="Vomeronasal 2, receptor 73"/>
    <property type="match status" value="2"/>
</dbReference>
<dbReference type="RefSeq" id="XP_026533196.1">
    <property type="nucleotide sequence ID" value="XM_026677411.1"/>
</dbReference>
<keyword evidence="14" id="KW-1185">Reference proteome</keyword>
<dbReference type="SUPFAM" id="SSF53822">
    <property type="entry name" value="Periplasmic binding protein-like I"/>
    <property type="match status" value="2"/>
</dbReference>
<dbReference type="PANTHER" id="PTHR24061:SF599">
    <property type="entry name" value="G-PROTEIN COUPLED RECEPTORS FAMILY 3 PROFILE DOMAIN-CONTAINING PROTEIN"/>
    <property type="match status" value="1"/>
</dbReference>
<dbReference type="Pfam" id="PF00003">
    <property type="entry name" value="7tm_3"/>
    <property type="match status" value="1"/>
</dbReference>